<dbReference type="PANTHER" id="PTHR31465">
    <property type="entry name" value="PROTEIN RTA1-RELATED"/>
    <property type="match status" value="1"/>
</dbReference>
<dbReference type="GO" id="GO:0016020">
    <property type="term" value="C:membrane"/>
    <property type="evidence" value="ECO:0007669"/>
    <property type="project" value="UniProtKB-SubCell"/>
</dbReference>
<protein>
    <submittedName>
        <fullName evidence="6">Uncharacterized protein</fullName>
    </submittedName>
</protein>
<accession>A0AAW1NMR8</accession>
<keyword evidence="3 5" id="KW-1133">Transmembrane helix</keyword>
<feature type="transmembrane region" description="Helical" evidence="5">
    <location>
        <begin position="127"/>
        <end position="148"/>
    </location>
</feature>
<feature type="transmembrane region" description="Helical" evidence="5">
    <location>
        <begin position="204"/>
        <end position="224"/>
    </location>
</feature>
<dbReference type="InterPro" id="IPR007568">
    <property type="entry name" value="RTA1"/>
</dbReference>
<dbReference type="Pfam" id="PF04479">
    <property type="entry name" value="RTA1"/>
    <property type="match status" value="1"/>
</dbReference>
<evidence type="ECO:0000256" key="3">
    <source>
        <dbReference type="ARBA" id="ARBA00022989"/>
    </source>
</evidence>
<reference evidence="6 7" key="1">
    <citation type="journal article" date="2024" name="Nat. Commun.">
        <title>Phylogenomics reveals the evolutionary origins of lichenization in chlorophyte algae.</title>
        <authorList>
            <person name="Puginier C."/>
            <person name="Libourel C."/>
            <person name="Otte J."/>
            <person name="Skaloud P."/>
            <person name="Haon M."/>
            <person name="Grisel S."/>
            <person name="Petersen M."/>
            <person name="Berrin J.G."/>
            <person name="Delaux P.M."/>
            <person name="Dal Grande F."/>
            <person name="Keller J."/>
        </authorList>
    </citation>
    <scope>NUCLEOTIDE SEQUENCE [LARGE SCALE GENOMIC DNA]</scope>
    <source>
        <strain evidence="6 7">SAG 2036</strain>
    </source>
</reference>
<feature type="transmembrane region" description="Helical" evidence="5">
    <location>
        <begin position="168"/>
        <end position="192"/>
    </location>
</feature>
<keyword evidence="4 5" id="KW-0472">Membrane</keyword>
<dbReference type="AlphaFoldDB" id="A0AAW1NMR8"/>
<keyword evidence="2 5" id="KW-0812">Transmembrane</keyword>
<sequence length="309" mass="33937">MPSSALSPEAKLHQDVLDYFEFWPSHAASIVALVLMFLAGTAVLVITVRTRAWFMLIATIVAYLEVVGFGLRLDMFNHPVRGVYITMQCLLIIPPSFLALIDYMALGKLVALIQVTKPPGTKFTLKPKFITWIFFGLEIASLAAQGAGAGLSVGGNTGPPVNAGAGKGLLIAGLVTLVVLIAFFLCTTIYVQRNPQMQVPECRPTMRLIFLGLYATTILLLIRNTFRVVEFSNGWYGWIARHEVFFYVFDSLIIFSWLCVMVPLHFGINIKRLQQQTAPLAQNTDIAGKGFPGGHNVVADSGVRNTEMV</sequence>
<feature type="transmembrane region" description="Helical" evidence="5">
    <location>
        <begin position="244"/>
        <end position="266"/>
    </location>
</feature>
<evidence type="ECO:0000313" key="7">
    <source>
        <dbReference type="Proteomes" id="UP001465755"/>
    </source>
</evidence>
<dbReference type="PANTHER" id="PTHR31465:SF1">
    <property type="entry name" value="PROTEIN RTA1-RELATED"/>
    <property type="match status" value="1"/>
</dbReference>
<comment type="subcellular location">
    <subcellularLocation>
        <location evidence="1">Membrane</location>
        <topology evidence="1">Multi-pass membrane protein</topology>
    </subcellularLocation>
</comment>
<name>A0AAW1NMR8_9CHLO</name>
<evidence type="ECO:0000313" key="6">
    <source>
        <dbReference type="EMBL" id="KAK9791853.1"/>
    </source>
</evidence>
<feature type="transmembrane region" description="Helical" evidence="5">
    <location>
        <begin position="83"/>
        <end position="106"/>
    </location>
</feature>
<gene>
    <name evidence="6" type="ORF">WJX73_004916</name>
</gene>
<dbReference type="Proteomes" id="UP001465755">
    <property type="component" value="Unassembled WGS sequence"/>
</dbReference>
<evidence type="ECO:0000256" key="5">
    <source>
        <dbReference type="SAM" id="Phobius"/>
    </source>
</evidence>
<evidence type="ECO:0000256" key="4">
    <source>
        <dbReference type="ARBA" id="ARBA00023136"/>
    </source>
</evidence>
<feature type="transmembrane region" description="Helical" evidence="5">
    <location>
        <begin position="27"/>
        <end position="46"/>
    </location>
</feature>
<feature type="transmembrane region" description="Helical" evidence="5">
    <location>
        <begin position="53"/>
        <end position="71"/>
    </location>
</feature>
<evidence type="ECO:0000256" key="1">
    <source>
        <dbReference type="ARBA" id="ARBA00004141"/>
    </source>
</evidence>
<dbReference type="EMBL" id="JALJOQ010000170">
    <property type="protein sequence ID" value="KAK9791853.1"/>
    <property type="molecule type" value="Genomic_DNA"/>
</dbReference>
<proteinExistence type="predicted"/>
<keyword evidence="7" id="KW-1185">Reference proteome</keyword>
<evidence type="ECO:0000256" key="2">
    <source>
        <dbReference type="ARBA" id="ARBA00022692"/>
    </source>
</evidence>
<organism evidence="6 7">
    <name type="scientific">Symbiochloris irregularis</name>
    <dbReference type="NCBI Taxonomy" id="706552"/>
    <lineage>
        <taxon>Eukaryota</taxon>
        <taxon>Viridiplantae</taxon>
        <taxon>Chlorophyta</taxon>
        <taxon>core chlorophytes</taxon>
        <taxon>Trebouxiophyceae</taxon>
        <taxon>Trebouxiales</taxon>
        <taxon>Trebouxiaceae</taxon>
        <taxon>Symbiochloris</taxon>
    </lineage>
</organism>
<comment type="caution">
    <text evidence="6">The sequence shown here is derived from an EMBL/GenBank/DDBJ whole genome shotgun (WGS) entry which is preliminary data.</text>
</comment>